<evidence type="ECO:0000256" key="2">
    <source>
        <dbReference type="ARBA" id="ARBA00022576"/>
    </source>
</evidence>
<evidence type="ECO:0000313" key="5">
    <source>
        <dbReference type="EMBL" id="CCQ91417.1"/>
    </source>
</evidence>
<dbReference type="EMBL" id="CAQJ01000075">
    <property type="protein sequence ID" value="CCQ91417.1"/>
    <property type="molecule type" value="Genomic_DNA"/>
</dbReference>
<comment type="caution">
    <text evidence="5">The sequence shown here is derived from an EMBL/GenBank/DDBJ whole genome shotgun (WGS) entry which is preliminary data.</text>
</comment>
<dbReference type="CDD" id="cd00609">
    <property type="entry name" value="AAT_like"/>
    <property type="match status" value="1"/>
</dbReference>
<reference evidence="5 6" key="1">
    <citation type="journal article" date="2013" name="Front. Microbiol.">
        <title>The genome of Nitrospina gracilis illuminates the metabolism and evolution of the major marine nitrite oxidizer.</title>
        <authorList>
            <person name="Luecker S."/>
            <person name="Nowka B."/>
            <person name="Rattei T."/>
            <person name="Spieck E."/>
            <person name="and Daims H."/>
        </authorList>
    </citation>
    <scope>NUCLEOTIDE SEQUENCE [LARGE SCALE GENOMIC DNA]</scope>
    <source>
        <strain evidence="5 6">3/211</strain>
    </source>
</reference>
<evidence type="ECO:0000313" key="6">
    <source>
        <dbReference type="Proteomes" id="UP000011704"/>
    </source>
</evidence>
<dbReference type="InterPro" id="IPR050881">
    <property type="entry name" value="LL-DAP_aminotransferase"/>
</dbReference>
<dbReference type="EC" id="2.6.1.-" evidence="5"/>
<gene>
    <name evidence="5" type="primary">yfdZ</name>
    <name evidence="5" type="ORF">NITGR_680002</name>
</gene>
<accession>M1YLR1</accession>
<comment type="cofactor">
    <cofactor evidence="1">
        <name>pyridoxal 5'-phosphate</name>
        <dbReference type="ChEBI" id="CHEBI:597326"/>
    </cofactor>
</comment>
<proteinExistence type="predicted"/>
<dbReference type="InterPro" id="IPR004839">
    <property type="entry name" value="Aminotransferase_I/II_large"/>
</dbReference>
<keyword evidence="2 5" id="KW-0032">Aminotransferase</keyword>
<name>M1YLR1_NITG3</name>
<protein>
    <submittedName>
        <fullName evidence="5">Fragment of PLP-dependent aminotransferase (Part 2)</fullName>
        <ecNumber evidence="5">2.6.1.-</ecNumber>
    </submittedName>
</protein>
<dbReference type="PANTHER" id="PTHR42832:SF1">
    <property type="entry name" value="GLUTAMATE-PYRUVATE AMINOTRANSFERASE ALAC"/>
    <property type="match status" value="1"/>
</dbReference>
<sequence>VVDLDFFVKVVDFAREHKLIVIHDYAYADLVFDDYRAPSLLQVPGAKDVGVECFTLSKSYNMPGWRVGFMVGNREIIHALARIKSYQDYGMFQPIQIASIIALNGPRDCVNEIRDLYKGRRDVLCSGLNRIGWAVEPPKATMFVWAEIPDQFKQMGSLEFSKLLLEKARVAVSPGIGFGDGGDHFVRFSLVENEHRIRQAVRGIREIF</sequence>
<dbReference type="SUPFAM" id="SSF53383">
    <property type="entry name" value="PLP-dependent transferases"/>
    <property type="match status" value="1"/>
</dbReference>
<dbReference type="Gene3D" id="3.90.1150.10">
    <property type="entry name" value="Aspartate Aminotransferase, domain 1"/>
    <property type="match status" value="1"/>
</dbReference>
<dbReference type="HOGENOM" id="CLU_017584_4_6_0"/>
<dbReference type="GO" id="GO:0008483">
    <property type="term" value="F:transaminase activity"/>
    <property type="evidence" value="ECO:0007669"/>
    <property type="project" value="UniProtKB-KW"/>
</dbReference>
<dbReference type="Proteomes" id="UP000011704">
    <property type="component" value="Unassembled WGS sequence"/>
</dbReference>
<dbReference type="PANTHER" id="PTHR42832">
    <property type="entry name" value="AMINO ACID AMINOTRANSFERASE"/>
    <property type="match status" value="1"/>
</dbReference>
<dbReference type="FunCoup" id="M1YLR1">
    <property type="interactions" value="116"/>
</dbReference>
<evidence type="ECO:0000256" key="3">
    <source>
        <dbReference type="ARBA" id="ARBA00022679"/>
    </source>
</evidence>
<keyword evidence="3 5" id="KW-0808">Transferase</keyword>
<evidence type="ECO:0000256" key="1">
    <source>
        <dbReference type="ARBA" id="ARBA00001933"/>
    </source>
</evidence>
<dbReference type="STRING" id="1266370.NITGR_680002"/>
<dbReference type="GO" id="GO:0030170">
    <property type="term" value="F:pyridoxal phosphate binding"/>
    <property type="evidence" value="ECO:0007669"/>
    <property type="project" value="InterPro"/>
</dbReference>
<evidence type="ECO:0000259" key="4">
    <source>
        <dbReference type="Pfam" id="PF00155"/>
    </source>
</evidence>
<dbReference type="Pfam" id="PF00155">
    <property type="entry name" value="Aminotran_1_2"/>
    <property type="match status" value="1"/>
</dbReference>
<keyword evidence="6" id="KW-1185">Reference proteome</keyword>
<feature type="non-terminal residue" evidence="5">
    <location>
        <position position="1"/>
    </location>
</feature>
<feature type="domain" description="Aminotransferase class I/classII large" evidence="4">
    <location>
        <begin position="2"/>
        <end position="202"/>
    </location>
</feature>
<dbReference type="InterPro" id="IPR015421">
    <property type="entry name" value="PyrdxlP-dep_Trfase_major"/>
</dbReference>
<dbReference type="Gene3D" id="3.40.640.10">
    <property type="entry name" value="Type I PLP-dependent aspartate aminotransferase-like (Major domain)"/>
    <property type="match status" value="1"/>
</dbReference>
<organism evidence="5 6">
    <name type="scientific">Nitrospina gracilis (strain 3/211)</name>
    <dbReference type="NCBI Taxonomy" id="1266370"/>
    <lineage>
        <taxon>Bacteria</taxon>
        <taxon>Pseudomonadati</taxon>
        <taxon>Nitrospinota/Tectimicrobiota group</taxon>
        <taxon>Nitrospinota</taxon>
        <taxon>Nitrospinia</taxon>
        <taxon>Nitrospinales</taxon>
        <taxon>Nitrospinaceae</taxon>
        <taxon>Nitrospina</taxon>
    </lineage>
</organism>
<dbReference type="InterPro" id="IPR015424">
    <property type="entry name" value="PyrdxlP-dep_Trfase"/>
</dbReference>
<dbReference type="InterPro" id="IPR015422">
    <property type="entry name" value="PyrdxlP-dep_Trfase_small"/>
</dbReference>
<dbReference type="AlphaFoldDB" id="M1YLR1"/>
<dbReference type="InParanoid" id="M1YLR1"/>